<gene>
    <name evidence="2" type="ORF">PLEPLA_LOCUS36825</name>
</gene>
<feature type="region of interest" description="Disordered" evidence="1">
    <location>
        <begin position="52"/>
        <end position="101"/>
    </location>
</feature>
<evidence type="ECO:0000313" key="2">
    <source>
        <dbReference type="EMBL" id="CAB1449145.1"/>
    </source>
</evidence>
<dbReference type="AlphaFoldDB" id="A0A9N7Z2Q7"/>
<dbReference type="Proteomes" id="UP001153269">
    <property type="component" value="Unassembled WGS sequence"/>
</dbReference>
<dbReference type="EMBL" id="CADEAL010004003">
    <property type="protein sequence ID" value="CAB1449145.1"/>
    <property type="molecule type" value="Genomic_DNA"/>
</dbReference>
<name>A0A9N7Z2Q7_PLEPL</name>
<organism evidence="2 3">
    <name type="scientific">Pleuronectes platessa</name>
    <name type="common">European plaice</name>
    <dbReference type="NCBI Taxonomy" id="8262"/>
    <lineage>
        <taxon>Eukaryota</taxon>
        <taxon>Metazoa</taxon>
        <taxon>Chordata</taxon>
        <taxon>Craniata</taxon>
        <taxon>Vertebrata</taxon>
        <taxon>Euteleostomi</taxon>
        <taxon>Actinopterygii</taxon>
        <taxon>Neopterygii</taxon>
        <taxon>Teleostei</taxon>
        <taxon>Neoteleostei</taxon>
        <taxon>Acanthomorphata</taxon>
        <taxon>Carangaria</taxon>
        <taxon>Pleuronectiformes</taxon>
        <taxon>Pleuronectoidei</taxon>
        <taxon>Pleuronectidae</taxon>
        <taxon>Pleuronectes</taxon>
    </lineage>
</organism>
<keyword evidence="3" id="KW-1185">Reference proteome</keyword>
<evidence type="ECO:0000256" key="1">
    <source>
        <dbReference type="SAM" id="MobiDB-lite"/>
    </source>
</evidence>
<feature type="compositionally biased region" description="Low complexity" evidence="1">
    <location>
        <begin position="74"/>
        <end position="84"/>
    </location>
</feature>
<feature type="region of interest" description="Disordered" evidence="1">
    <location>
        <begin position="116"/>
        <end position="144"/>
    </location>
</feature>
<comment type="caution">
    <text evidence="2">The sequence shown here is derived from an EMBL/GenBank/DDBJ whole genome shotgun (WGS) entry which is preliminary data.</text>
</comment>
<feature type="compositionally biased region" description="Polar residues" evidence="1">
    <location>
        <begin position="132"/>
        <end position="144"/>
    </location>
</feature>
<evidence type="ECO:0000313" key="3">
    <source>
        <dbReference type="Proteomes" id="UP001153269"/>
    </source>
</evidence>
<reference evidence="2" key="1">
    <citation type="submission" date="2020-03" db="EMBL/GenBank/DDBJ databases">
        <authorList>
            <person name="Weist P."/>
        </authorList>
    </citation>
    <scope>NUCLEOTIDE SEQUENCE</scope>
</reference>
<proteinExistence type="predicted"/>
<accession>A0A9N7Z2Q7</accession>
<protein>
    <submittedName>
        <fullName evidence="2">Uncharacterized protein</fullName>
    </submittedName>
</protein>
<sequence>MGLKHLVSLGIDPETSWSPGGAATYNLLAQGVLCVHERLSHGCKSPELRVEKRLREREEEEEEEEVLKRPGEPAPSLLLLSAPARHPTGNTTLPNAGRTPLGFPFFKTHNYKRKQCSAAAGEEEEGEEVKTRSSMLTPAIITSL</sequence>